<protein>
    <recommendedName>
        <fullName evidence="1">Cucumopine synthase C-terminal helical bundle domain-containing protein</fullName>
    </recommendedName>
</protein>
<organism evidence="2 3">
    <name type="scientific">Paraburkholderia xenovorans (strain LB400)</name>
    <dbReference type="NCBI Taxonomy" id="266265"/>
    <lineage>
        <taxon>Bacteria</taxon>
        <taxon>Pseudomonadati</taxon>
        <taxon>Pseudomonadota</taxon>
        <taxon>Betaproteobacteria</taxon>
        <taxon>Burkholderiales</taxon>
        <taxon>Burkholderiaceae</taxon>
        <taxon>Paraburkholderia</taxon>
    </lineage>
</organism>
<dbReference type="KEGG" id="bxe:Bxe_A1481"/>
<dbReference type="PATRIC" id="fig|266265.5.peg.3085"/>
<dbReference type="OrthoDB" id="1971562at2"/>
<dbReference type="AlphaFoldDB" id="Q13WR6"/>
<dbReference type="EMBL" id="CP000270">
    <property type="protein sequence ID" value="ABE31473.1"/>
    <property type="molecule type" value="Genomic_DNA"/>
</dbReference>
<dbReference type="InterPro" id="IPR040602">
    <property type="entry name" value="Cucumopine_C"/>
</dbReference>
<reference evidence="2 3" key="1">
    <citation type="journal article" date="2006" name="Proc. Natl. Acad. Sci. U.S.A.">
        <title>Burkholderia xenovorans LB400 harbors a multi-replicon, 9.73-Mbp genome shaped for versatility.</title>
        <authorList>
            <person name="Chain P.S."/>
            <person name="Denef V.J."/>
            <person name="Konstantinidis K.T."/>
            <person name="Vergez L.M."/>
            <person name="Agullo L."/>
            <person name="Reyes V.L."/>
            <person name="Hauser L."/>
            <person name="Cordova M."/>
            <person name="Gomez L."/>
            <person name="Gonzalez M."/>
            <person name="Land M."/>
            <person name="Lao V."/>
            <person name="Larimer F."/>
            <person name="LiPuma J.J."/>
            <person name="Mahenthiralingam E."/>
            <person name="Malfatti S.A."/>
            <person name="Marx C.J."/>
            <person name="Parnell J.J."/>
            <person name="Ramette A."/>
            <person name="Richardson P."/>
            <person name="Seeger M."/>
            <person name="Smith D."/>
            <person name="Spilker T."/>
            <person name="Sul W.J."/>
            <person name="Tsoi T.V."/>
            <person name="Ulrich L.E."/>
            <person name="Zhulin I.B."/>
            <person name="Tiedje J.M."/>
        </authorList>
    </citation>
    <scope>NUCLEOTIDE SEQUENCE [LARGE SCALE GENOMIC DNA]</scope>
    <source>
        <strain evidence="2 3">LB400</strain>
    </source>
</reference>
<sequence>MSEQVRSLSEFTAEVEAMTAAMMTEEPQEIASMRCGEMENTAGSYGQYFGTWDIAHGMLRDYSMYTLYPITALAEDAEMDLTSLSKTVDALDPAYSNYLRYSGFPRMGKLAVELRGLIRASTSRSDIVAALRAFTAYTNRLQAWSFHYFPWGLGKHFRYDEARLQDAPLPVADLGATRACITCGQRIRISWEPLGITVNATLASEENPELCADVVAALPFTVIQDHAVVTGESMYAWTPVLSTAPIHLRERICDAPVGRLRYSQSTGQKFIVQYGPTTEDLSQPVLGEIDAADAGKLEQVGRAVWDSTFDNKQLIWMTVELA</sequence>
<dbReference type="Pfam" id="PF18631">
    <property type="entry name" value="Cucumopine_C"/>
    <property type="match status" value="1"/>
</dbReference>
<feature type="domain" description="Cucumopine synthase C-terminal helical bundle" evidence="1">
    <location>
        <begin position="10"/>
        <end position="147"/>
    </location>
</feature>
<name>Q13WR6_PARXL</name>
<evidence type="ECO:0000313" key="2">
    <source>
        <dbReference type="EMBL" id="ABE31473.1"/>
    </source>
</evidence>
<evidence type="ECO:0000259" key="1">
    <source>
        <dbReference type="Pfam" id="PF18631"/>
    </source>
</evidence>
<dbReference type="KEGG" id="bxb:DR64_3645"/>
<gene>
    <name evidence="2" type="ORF">Bxe_A1481</name>
</gene>
<dbReference type="RefSeq" id="WP_011489046.1">
    <property type="nucleotide sequence ID" value="NC_007951.1"/>
</dbReference>
<dbReference type="DNASU" id="4003094"/>
<dbReference type="Gene3D" id="2.40.100.20">
    <property type="match status" value="1"/>
</dbReference>
<evidence type="ECO:0000313" key="3">
    <source>
        <dbReference type="Proteomes" id="UP000001817"/>
    </source>
</evidence>
<keyword evidence="3" id="KW-1185">Reference proteome</keyword>
<dbReference type="STRING" id="266265.Bxe_A1481"/>
<dbReference type="eggNOG" id="ENOG503315Y">
    <property type="taxonomic scope" value="Bacteria"/>
</dbReference>
<dbReference type="Proteomes" id="UP000001817">
    <property type="component" value="Chromosome 1"/>
</dbReference>
<proteinExistence type="predicted"/>
<accession>Q13WR6</accession>